<dbReference type="Pfam" id="PF08395">
    <property type="entry name" value="7tm_7"/>
    <property type="match status" value="1"/>
</dbReference>
<dbReference type="GO" id="GO:0005886">
    <property type="term" value="C:plasma membrane"/>
    <property type="evidence" value="ECO:0007669"/>
    <property type="project" value="UniProtKB-SubCell"/>
</dbReference>
<proteinExistence type="evidence at transcript level"/>
<comment type="similarity">
    <text evidence="8">Belongs to the insect chemoreceptor superfamily. Gustatory receptor (GR) family.</text>
</comment>
<evidence type="ECO:0000256" key="5">
    <source>
        <dbReference type="ARBA" id="ARBA00023136"/>
    </source>
</evidence>
<organism evidence="9">
    <name type="scientific">Propsilocerus akamusi</name>
    <dbReference type="NCBI Taxonomy" id="903466"/>
    <lineage>
        <taxon>Eukaryota</taxon>
        <taxon>Metazoa</taxon>
        <taxon>Ecdysozoa</taxon>
        <taxon>Arthropoda</taxon>
        <taxon>Hexapoda</taxon>
        <taxon>Insecta</taxon>
        <taxon>Pterygota</taxon>
        <taxon>Neoptera</taxon>
        <taxon>Endopterygota</taxon>
        <taxon>Diptera</taxon>
        <taxon>Nematocera</taxon>
        <taxon>Chironomoidea</taxon>
        <taxon>Chironomidae</taxon>
        <taxon>Propsilocerus</taxon>
    </lineage>
</organism>
<name>A0A7D0TCS2_9DIPT</name>
<protein>
    <recommendedName>
        <fullName evidence="8">Gustatory receptor</fullName>
    </recommendedName>
</protein>
<dbReference type="PANTHER" id="PTHR21143:SF133">
    <property type="entry name" value="GUSTATORY AND PHEROMONE RECEPTOR 32A-RELATED"/>
    <property type="match status" value="1"/>
</dbReference>
<dbReference type="GO" id="GO:0030425">
    <property type="term" value="C:dendrite"/>
    <property type="evidence" value="ECO:0007669"/>
    <property type="project" value="TreeGrafter"/>
</dbReference>
<dbReference type="GO" id="GO:0050909">
    <property type="term" value="P:sensory perception of taste"/>
    <property type="evidence" value="ECO:0007669"/>
    <property type="project" value="InterPro"/>
</dbReference>
<evidence type="ECO:0000256" key="3">
    <source>
        <dbReference type="ARBA" id="ARBA00022692"/>
    </source>
</evidence>
<keyword evidence="7 8" id="KW-0807">Transducer</keyword>
<dbReference type="GO" id="GO:0008049">
    <property type="term" value="P:male courtship behavior"/>
    <property type="evidence" value="ECO:0007669"/>
    <property type="project" value="TreeGrafter"/>
</dbReference>
<comment type="caution">
    <text evidence="8">Lacks conserved residue(s) required for the propagation of feature annotation.</text>
</comment>
<accession>A0A7D0TCS2</accession>
<dbReference type="EMBL" id="MN132963">
    <property type="protein sequence ID" value="QGW50636.1"/>
    <property type="molecule type" value="mRNA"/>
</dbReference>
<feature type="transmembrane region" description="Helical" evidence="8">
    <location>
        <begin position="139"/>
        <end position="162"/>
    </location>
</feature>
<dbReference type="GO" id="GO:0043025">
    <property type="term" value="C:neuronal cell body"/>
    <property type="evidence" value="ECO:0007669"/>
    <property type="project" value="TreeGrafter"/>
</dbReference>
<evidence type="ECO:0000256" key="4">
    <source>
        <dbReference type="ARBA" id="ARBA00022989"/>
    </source>
</evidence>
<evidence type="ECO:0000256" key="6">
    <source>
        <dbReference type="ARBA" id="ARBA00023170"/>
    </source>
</evidence>
<comment type="function">
    <text evidence="8">Gustatory receptor which mediates acceptance or avoidance behavior, depending on its substrates.</text>
</comment>
<dbReference type="PANTHER" id="PTHR21143">
    <property type="entry name" value="INVERTEBRATE GUSTATORY RECEPTOR"/>
    <property type="match status" value="1"/>
</dbReference>
<sequence length="347" mass="39684">MQLRFFYHVFGISYHGIVQKGIRLTLFAAYLSVFISVEISGHFRIRKTMNLGFSSDNFNTKLVIFAIISSGMTTMCNAYATATAECEIYNRLIKFREYCSTNFSQNVEKNYLRRIFLSVTLLLLFSLFITSILCDPLNVQWIIIWAPIGIAKICSIHFIDLLDNLQLSFKTLNVLIKKILHDNINSHERFSSDIRNYRTEREIAFIDNYIIRLTKAFNILSGTSQLMNKCFGIPLLLIIFSSFLNATFCGYSFFIELETSKSLSAIIRNLCALIGFVIPIIAICTAAQRCVNESRMVGALLHCIDHEDENDVIKRFSLQIIQQKVEFKAAGWFNIDSSLLVSVCLLQ</sequence>
<feature type="transmembrane region" description="Helical" evidence="8">
    <location>
        <begin position="63"/>
        <end position="82"/>
    </location>
</feature>
<evidence type="ECO:0000256" key="1">
    <source>
        <dbReference type="ARBA" id="ARBA00004651"/>
    </source>
</evidence>
<feature type="transmembrane region" description="Helical" evidence="8">
    <location>
        <begin position="266"/>
        <end position="287"/>
    </location>
</feature>
<evidence type="ECO:0000256" key="2">
    <source>
        <dbReference type="ARBA" id="ARBA00022475"/>
    </source>
</evidence>
<feature type="transmembrane region" description="Helical" evidence="8">
    <location>
        <begin position="115"/>
        <end position="133"/>
    </location>
</feature>
<evidence type="ECO:0000256" key="7">
    <source>
        <dbReference type="ARBA" id="ARBA00023224"/>
    </source>
</evidence>
<dbReference type="GO" id="GO:0030424">
    <property type="term" value="C:axon"/>
    <property type="evidence" value="ECO:0007669"/>
    <property type="project" value="TreeGrafter"/>
</dbReference>
<keyword evidence="4 8" id="KW-1133">Transmembrane helix</keyword>
<evidence type="ECO:0000256" key="8">
    <source>
        <dbReference type="RuleBase" id="RU363108"/>
    </source>
</evidence>
<keyword evidence="5 8" id="KW-0472">Membrane</keyword>
<feature type="transmembrane region" description="Helical" evidence="8">
    <location>
        <begin position="21"/>
        <end position="43"/>
    </location>
</feature>
<keyword evidence="3 8" id="KW-0812">Transmembrane</keyword>
<comment type="subcellular location">
    <subcellularLocation>
        <location evidence="1 8">Cell membrane</location>
        <topology evidence="1 8">Multi-pass membrane protein</topology>
    </subcellularLocation>
</comment>
<dbReference type="InterPro" id="IPR013604">
    <property type="entry name" value="7TM_chemorcpt"/>
</dbReference>
<dbReference type="GO" id="GO:0007635">
    <property type="term" value="P:chemosensory behavior"/>
    <property type="evidence" value="ECO:0007669"/>
    <property type="project" value="TreeGrafter"/>
</dbReference>
<evidence type="ECO:0000313" key="9">
    <source>
        <dbReference type="EMBL" id="QGW50636.1"/>
    </source>
</evidence>
<keyword evidence="2 8" id="KW-1003">Cell membrane</keyword>
<reference evidence="9" key="1">
    <citation type="submission" date="2019-07" db="EMBL/GenBank/DDBJ databases">
        <title>Identification and Expression Pattern of Chemosensory Genes from the Transcriptome of the Propsilocerus akamusi.</title>
        <authorList>
            <person name="Yan C."/>
            <person name="Pan L."/>
        </authorList>
    </citation>
    <scope>NUCLEOTIDE SEQUENCE</scope>
</reference>
<dbReference type="AlphaFoldDB" id="A0A7D0TCS2"/>
<dbReference type="GO" id="GO:0007165">
    <property type="term" value="P:signal transduction"/>
    <property type="evidence" value="ECO:0007669"/>
    <property type="project" value="UniProtKB-KW"/>
</dbReference>
<feature type="transmembrane region" description="Helical" evidence="8">
    <location>
        <begin position="231"/>
        <end position="254"/>
    </location>
</feature>
<keyword evidence="6 8" id="KW-0675">Receptor</keyword>